<reference evidence="1 2" key="1">
    <citation type="journal article" date="2018" name="Front. Plant Sci.">
        <title>Red Clover (Trifolium pratense) and Zigzag Clover (T. medium) - A Picture of Genomic Similarities and Differences.</title>
        <authorList>
            <person name="Dluhosova J."/>
            <person name="Istvanek J."/>
            <person name="Nedelnik J."/>
            <person name="Repkova J."/>
        </authorList>
    </citation>
    <scope>NUCLEOTIDE SEQUENCE [LARGE SCALE GENOMIC DNA]</scope>
    <source>
        <strain evidence="2">cv. 10/8</strain>
        <tissue evidence="1">Leaf</tissue>
    </source>
</reference>
<name>A0A392PMD2_9FABA</name>
<evidence type="ECO:0000313" key="2">
    <source>
        <dbReference type="Proteomes" id="UP000265520"/>
    </source>
</evidence>
<accession>A0A392PMD2</accession>
<dbReference type="Proteomes" id="UP000265520">
    <property type="component" value="Unassembled WGS sequence"/>
</dbReference>
<evidence type="ECO:0000313" key="1">
    <source>
        <dbReference type="EMBL" id="MCI13253.1"/>
    </source>
</evidence>
<proteinExistence type="predicted"/>
<sequence>MNEKMGDYRKIANRDEIIQGFVPANPIEINPKGRVKKELKEIQFNGRKDEDPLEHLQLFHEACESQPLQVGVTRDQINLMFFKYSLGQKTKDWVSCLPSKTINT</sequence>
<protein>
    <submittedName>
        <fullName evidence="1">Putative athila retroelement ORF1 protein</fullName>
    </submittedName>
</protein>
<organism evidence="1 2">
    <name type="scientific">Trifolium medium</name>
    <dbReference type="NCBI Taxonomy" id="97028"/>
    <lineage>
        <taxon>Eukaryota</taxon>
        <taxon>Viridiplantae</taxon>
        <taxon>Streptophyta</taxon>
        <taxon>Embryophyta</taxon>
        <taxon>Tracheophyta</taxon>
        <taxon>Spermatophyta</taxon>
        <taxon>Magnoliopsida</taxon>
        <taxon>eudicotyledons</taxon>
        <taxon>Gunneridae</taxon>
        <taxon>Pentapetalae</taxon>
        <taxon>rosids</taxon>
        <taxon>fabids</taxon>
        <taxon>Fabales</taxon>
        <taxon>Fabaceae</taxon>
        <taxon>Papilionoideae</taxon>
        <taxon>50 kb inversion clade</taxon>
        <taxon>NPAAA clade</taxon>
        <taxon>Hologalegina</taxon>
        <taxon>IRL clade</taxon>
        <taxon>Trifolieae</taxon>
        <taxon>Trifolium</taxon>
    </lineage>
</organism>
<dbReference type="AlphaFoldDB" id="A0A392PMD2"/>
<keyword evidence="2" id="KW-1185">Reference proteome</keyword>
<dbReference type="EMBL" id="LXQA010087501">
    <property type="protein sequence ID" value="MCI13253.1"/>
    <property type="molecule type" value="Genomic_DNA"/>
</dbReference>
<comment type="caution">
    <text evidence="1">The sequence shown here is derived from an EMBL/GenBank/DDBJ whole genome shotgun (WGS) entry which is preliminary data.</text>
</comment>